<dbReference type="SUPFAM" id="SSF55481">
    <property type="entry name" value="N-terminal domain of eukaryotic peptide chain release factor subunit 1, ERF1"/>
    <property type="match status" value="1"/>
</dbReference>
<feature type="domain" description="eRF1/Pelota-like N-terminal" evidence="5">
    <location>
        <begin position="11"/>
        <end position="124"/>
    </location>
</feature>
<dbReference type="Pfam" id="PF03463">
    <property type="entry name" value="eRF1_1"/>
    <property type="match status" value="1"/>
</dbReference>
<comment type="similarity">
    <text evidence="2">Belongs to the eukaryotic release factor 1 family.</text>
</comment>
<evidence type="ECO:0000313" key="8">
    <source>
        <dbReference type="EMBL" id="MFC4825609.1"/>
    </source>
</evidence>
<dbReference type="Proteomes" id="UP001595945">
    <property type="component" value="Unassembled WGS sequence"/>
</dbReference>
<evidence type="ECO:0000259" key="6">
    <source>
        <dbReference type="Pfam" id="PF03464"/>
    </source>
</evidence>
<dbReference type="GeneID" id="73043670"/>
<evidence type="ECO:0000259" key="7">
    <source>
        <dbReference type="Pfam" id="PF03465"/>
    </source>
</evidence>
<proteinExistence type="inferred from homology"/>
<protein>
    <submittedName>
        <fullName evidence="8">Vms1/Ankzf1 family peptidyl-tRNA hydrolase</fullName>
    </submittedName>
</protein>
<organism evidence="8 9">
    <name type="scientific">Halorussus aquaticus</name>
    <dbReference type="NCBI Taxonomy" id="2953748"/>
    <lineage>
        <taxon>Archaea</taxon>
        <taxon>Methanobacteriati</taxon>
        <taxon>Methanobacteriota</taxon>
        <taxon>Stenosarchaea group</taxon>
        <taxon>Halobacteria</taxon>
        <taxon>Halobacteriales</taxon>
        <taxon>Haladaptataceae</taxon>
        <taxon>Halorussus</taxon>
    </lineage>
</organism>
<dbReference type="InterPro" id="IPR004403">
    <property type="entry name" value="Peptide_chain-rel_eRF1/aRF1"/>
</dbReference>
<dbReference type="SUPFAM" id="SSF55315">
    <property type="entry name" value="L30e-like"/>
    <property type="match status" value="1"/>
</dbReference>
<feature type="domain" description="eRF1" evidence="6">
    <location>
        <begin position="133"/>
        <end position="272"/>
    </location>
</feature>
<evidence type="ECO:0000313" key="9">
    <source>
        <dbReference type="Proteomes" id="UP001595945"/>
    </source>
</evidence>
<comment type="caution">
    <text evidence="8">The sequence shown here is derived from an EMBL/GenBank/DDBJ whole genome shotgun (WGS) entry which is preliminary data.</text>
</comment>
<dbReference type="Gene3D" id="3.30.420.60">
    <property type="entry name" value="eRF1 domain 2"/>
    <property type="match status" value="1"/>
</dbReference>
<dbReference type="InterPro" id="IPR029064">
    <property type="entry name" value="Ribosomal_eL30-like_sf"/>
</dbReference>
<dbReference type="AlphaFoldDB" id="A0ABD5Q4K9"/>
<dbReference type="InterPro" id="IPR005141">
    <property type="entry name" value="eRF1_2"/>
</dbReference>
<dbReference type="PANTHER" id="PTHR10113">
    <property type="entry name" value="PEPTIDE CHAIN RELEASE FACTOR SUBUNIT 1"/>
    <property type="match status" value="1"/>
</dbReference>
<feature type="domain" description="eRF1" evidence="7">
    <location>
        <begin position="280"/>
        <end position="372"/>
    </location>
</feature>
<dbReference type="InterPro" id="IPR005140">
    <property type="entry name" value="eRF1_Pelota-like_N"/>
</dbReference>
<gene>
    <name evidence="8" type="ORF">ACFO9K_15225</name>
</gene>
<keyword evidence="4" id="KW-0648">Protein biosynthesis</keyword>
<dbReference type="Gene3D" id="3.30.1330.30">
    <property type="match status" value="1"/>
</dbReference>
<keyword evidence="8" id="KW-0378">Hydrolase</keyword>
<dbReference type="Pfam" id="PF03464">
    <property type="entry name" value="eRF1_2"/>
    <property type="match status" value="1"/>
</dbReference>
<dbReference type="GO" id="GO:0016787">
    <property type="term" value="F:hydrolase activity"/>
    <property type="evidence" value="ECO:0007669"/>
    <property type="project" value="UniProtKB-KW"/>
</dbReference>
<evidence type="ECO:0000259" key="5">
    <source>
        <dbReference type="Pfam" id="PF03463"/>
    </source>
</evidence>
<evidence type="ECO:0000256" key="3">
    <source>
        <dbReference type="ARBA" id="ARBA00022490"/>
    </source>
</evidence>
<dbReference type="EMBL" id="JBHSHT010000002">
    <property type="protein sequence ID" value="MFC4825609.1"/>
    <property type="molecule type" value="Genomic_DNA"/>
</dbReference>
<accession>A0ABD5Q4K9</accession>
<dbReference type="InterPro" id="IPR005142">
    <property type="entry name" value="eRF1_3"/>
</dbReference>
<reference evidence="8 9" key="1">
    <citation type="journal article" date="2019" name="Int. J. Syst. Evol. Microbiol.">
        <title>The Global Catalogue of Microorganisms (GCM) 10K type strain sequencing project: providing services to taxonomists for standard genome sequencing and annotation.</title>
        <authorList>
            <consortium name="The Broad Institute Genomics Platform"/>
            <consortium name="The Broad Institute Genome Sequencing Center for Infectious Disease"/>
            <person name="Wu L."/>
            <person name="Ma J."/>
        </authorList>
    </citation>
    <scope>NUCLEOTIDE SEQUENCE [LARGE SCALE GENOMIC DNA]</scope>
    <source>
        <strain evidence="8 9">XZYJ18</strain>
    </source>
</reference>
<evidence type="ECO:0000256" key="2">
    <source>
        <dbReference type="ARBA" id="ARBA00005326"/>
    </source>
</evidence>
<evidence type="ECO:0000256" key="1">
    <source>
        <dbReference type="ARBA" id="ARBA00004496"/>
    </source>
</evidence>
<dbReference type="InterPro" id="IPR024049">
    <property type="entry name" value="eRF1_1_sf"/>
</dbReference>
<comment type="subcellular location">
    <subcellularLocation>
        <location evidence="1">Cytoplasm</location>
    </subcellularLocation>
</comment>
<dbReference type="InterPro" id="IPR042226">
    <property type="entry name" value="eFR1_2_sf"/>
</dbReference>
<dbReference type="SUPFAM" id="SSF53137">
    <property type="entry name" value="Translational machinery components"/>
    <property type="match status" value="1"/>
</dbReference>
<keyword evidence="3" id="KW-0963">Cytoplasm</keyword>
<keyword evidence="9" id="KW-1185">Reference proteome</keyword>
<evidence type="ECO:0000256" key="4">
    <source>
        <dbReference type="ARBA" id="ARBA00022917"/>
    </source>
</evidence>
<dbReference type="Gene3D" id="3.30.960.10">
    <property type="entry name" value="eRF1 domain 1"/>
    <property type="match status" value="1"/>
</dbReference>
<dbReference type="RefSeq" id="WP_254268741.1">
    <property type="nucleotide sequence ID" value="NZ_CP100400.1"/>
</dbReference>
<name>A0ABD5Q4K9_9EURY</name>
<sequence length="373" mass="41615">MDLDAYERHERIERVENAEATDNDLVTVAIPPDKPLGEALERVEEDRAEAEYLDSEGEDSAYRDAIEAVQHALQHRETTPENGLVVYAGVVDDEVVEYVFDDLPTPVSTFVYERGNEFETEVLDAADPSSKTFGLLVVERGGAALGLTENDEVRVVETFDSDVMGKTKAGGQSAQRFERERERQKEEFFESVGEEAERAFLGDHDAESTSASTDVDGLLLGGTSVTVDDFLDGDHLDYRLEDRLVGDPISVEYASEQGLRQLVEKAGDRIEDEERREMHERLDRFFDALNDAGSDDGDDVVYGREQVEEALEYDAVETVLVSADLSFDAVQRFEDRANEEGGDCLVVPTDFDRGRQFREAFGGVAAILRFPVE</sequence>
<dbReference type="Pfam" id="PF03465">
    <property type="entry name" value="eRF1_3"/>
    <property type="match status" value="1"/>
</dbReference>